<organism evidence="1">
    <name type="scientific">viral metagenome</name>
    <dbReference type="NCBI Taxonomy" id="1070528"/>
    <lineage>
        <taxon>unclassified sequences</taxon>
        <taxon>metagenomes</taxon>
        <taxon>organismal metagenomes</taxon>
    </lineage>
</organism>
<evidence type="ECO:0000313" key="1">
    <source>
        <dbReference type="EMBL" id="QHT79349.1"/>
    </source>
</evidence>
<accession>A0A6C0HFS2</accession>
<dbReference type="EMBL" id="MN739948">
    <property type="protein sequence ID" value="QHT79349.1"/>
    <property type="molecule type" value="Genomic_DNA"/>
</dbReference>
<sequence>MEMSHVDRMFALRNDSDVTVLVEDVNKKKMKHYLQKHDGKSGRVYFYLIKRWKVVNGEKKEWWFVNVGFNRLDRDRARLREKRKEFGIYGVFNVSFSLIWEGEFEHAFALERFIHYTFKEYRRETRKMNLTVGMPTVISRECYSLTSKVQILDFITHVSDHFGPLA</sequence>
<name>A0A6C0HFS2_9ZZZZ</name>
<reference evidence="1" key="1">
    <citation type="journal article" date="2020" name="Nature">
        <title>Giant virus diversity and host interactions through global metagenomics.</title>
        <authorList>
            <person name="Schulz F."/>
            <person name="Roux S."/>
            <person name="Paez-Espino D."/>
            <person name="Jungbluth S."/>
            <person name="Walsh D.A."/>
            <person name="Denef V.J."/>
            <person name="McMahon K.D."/>
            <person name="Konstantinidis K.T."/>
            <person name="Eloe-Fadrosh E.A."/>
            <person name="Kyrpides N.C."/>
            <person name="Woyke T."/>
        </authorList>
    </citation>
    <scope>NUCLEOTIDE SEQUENCE</scope>
    <source>
        <strain evidence="1">GVMAG-M-3300023179-99</strain>
    </source>
</reference>
<protein>
    <submittedName>
        <fullName evidence="1">Uncharacterized protein</fullName>
    </submittedName>
</protein>
<proteinExistence type="predicted"/>
<dbReference type="AlphaFoldDB" id="A0A6C0HFS2"/>